<evidence type="ECO:0000256" key="7">
    <source>
        <dbReference type="ARBA" id="ARBA00022723"/>
    </source>
</evidence>
<evidence type="ECO:0000256" key="4">
    <source>
        <dbReference type="ARBA" id="ARBA00013269"/>
    </source>
</evidence>
<evidence type="ECO:0000256" key="6">
    <source>
        <dbReference type="ARBA" id="ARBA00022679"/>
    </source>
</evidence>
<dbReference type="FunFam" id="3.40.980.10:FF:000002">
    <property type="entry name" value="Molybdopterin molybdenumtransferase"/>
    <property type="match status" value="1"/>
</dbReference>
<evidence type="ECO:0000313" key="11">
    <source>
        <dbReference type="Ensembl" id="ENSEBUP00000004459.1"/>
    </source>
</evidence>
<proteinExistence type="inferred from homology"/>
<dbReference type="InterPro" id="IPR036425">
    <property type="entry name" value="MoaB/Mog-like_dom_sf"/>
</dbReference>
<dbReference type="NCBIfam" id="TIGR00177">
    <property type="entry name" value="molyb_syn"/>
    <property type="match status" value="1"/>
</dbReference>
<accession>A0A8C4NHV5</accession>
<dbReference type="GeneTree" id="ENSGT00390000016577"/>
<dbReference type="AlphaFoldDB" id="A0A8C4NHV5"/>
<reference evidence="11" key="2">
    <citation type="submission" date="2025-09" db="UniProtKB">
        <authorList>
            <consortium name="Ensembl"/>
        </authorList>
    </citation>
    <scope>IDENTIFICATION</scope>
</reference>
<dbReference type="Gene3D" id="3.40.980.10">
    <property type="entry name" value="MoaB/Mog-like domain"/>
    <property type="match status" value="1"/>
</dbReference>
<dbReference type="InterPro" id="IPR001453">
    <property type="entry name" value="MoaB/Mog_dom"/>
</dbReference>
<evidence type="ECO:0000256" key="3">
    <source>
        <dbReference type="ARBA" id="ARBA00007589"/>
    </source>
</evidence>
<dbReference type="PANTHER" id="PTHR43764">
    <property type="entry name" value="MOLYBDENUM COFACTOR BIOSYNTHESIS"/>
    <property type="match status" value="1"/>
</dbReference>
<evidence type="ECO:0000256" key="2">
    <source>
        <dbReference type="ARBA" id="ARBA00005046"/>
    </source>
</evidence>
<dbReference type="GO" id="GO:0061599">
    <property type="term" value="F:molybdopterin molybdotransferase activity"/>
    <property type="evidence" value="ECO:0007669"/>
    <property type="project" value="UniProtKB-EC"/>
</dbReference>
<name>A0A8C4NHV5_EPTBU</name>
<dbReference type="SUPFAM" id="SSF53218">
    <property type="entry name" value="Molybdenum cofactor biosynthesis proteins"/>
    <property type="match status" value="1"/>
</dbReference>
<dbReference type="OMA" id="PYIETNA"/>
<comment type="cofactor">
    <cofactor evidence="1">
        <name>Mg(2+)</name>
        <dbReference type="ChEBI" id="CHEBI:18420"/>
    </cofactor>
</comment>
<dbReference type="PANTHER" id="PTHR43764:SF1">
    <property type="entry name" value="MOLYBDOPTERIN MOLYBDOTRANSFERASE"/>
    <property type="match status" value="1"/>
</dbReference>
<dbReference type="SMART" id="SM00852">
    <property type="entry name" value="MoCF_biosynth"/>
    <property type="match status" value="1"/>
</dbReference>
<evidence type="ECO:0000256" key="5">
    <source>
        <dbReference type="ARBA" id="ARBA00022505"/>
    </source>
</evidence>
<feature type="domain" description="MoaB/Mog" evidence="10">
    <location>
        <begin position="9"/>
        <end position="145"/>
    </location>
</feature>
<keyword evidence="7" id="KW-0479">Metal-binding</keyword>
<keyword evidence="9" id="KW-0501">Molybdenum cofactor biosynthesis</keyword>
<evidence type="ECO:0000256" key="1">
    <source>
        <dbReference type="ARBA" id="ARBA00001946"/>
    </source>
</evidence>
<sequence>MMVKQPTPVVSDSCYKSLLDDRTGQNLKDLVEDEARFGGFVSVYKIVPEEMEDIKETLLDWCDDKELNLILTAGGTGFAPRDVTPEATREVIEREAPGMALAMLMGSLNVTPLAMLSRPVCGIRGKTLIINLPGSKKGSQVSCLSM</sequence>
<evidence type="ECO:0000313" key="12">
    <source>
        <dbReference type="Proteomes" id="UP000694388"/>
    </source>
</evidence>
<dbReference type="Ensembl" id="ENSEBUT00000004897.1">
    <property type="protein sequence ID" value="ENSEBUP00000004459.1"/>
    <property type="gene ID" value="ENSEBUG00000003104.1"/>
</dbReference>
<dbReference type="CDD" id="cd00886">
    <property type="entry name" value="MogA_MoaB"/>
    <property type="match status" value="1"/>
</dbReference>
<evidence type="ECO:0000259" key="10">
    <source>
        <dbReference type="SMART" id="SM00852"/>
    </source>
</evidence>
<dbReference type="GO" id="GO:0046872">
    <property type="term" value="F:metal ion binding"/>
    <property type="evidence" value="ECO:0007669"/>
    <property type="project" value="UniProtKB-KW"/>
</dbReference>
<dbReference type="GO" id="GO:0006777">
    <property type="term" value="P:Mo-molybdopterin cofactor biosynthetic process"/>
    <property type="evidence" value="ECO:0007669"/>
    <property type="project" value="UniProtKB-KW"/>
</dbReference>
<reference evidence="11" key="1">
    <citation type="submission" date="2025-08" db="UniProtKB">
        <authorList>
            <consortium name="Ensembl"/>
        </authorList>
    </citation>
    <scope>IDENTIFICATION</scope>
</reference>
<protein>
    <recommendedName>
        <fullName evidence="4">molybdopterin molybdotransferase</fullName>
        <ecNumber evidence="4">2.10.1.1</ecNumber>
    </recommendedName>
</protein>
<evidence type="ECO:0000256" key="9">
    <source>
        <dbReference type="ARBA" id="ARBA00023150"/>
    </source>
</evidence>
<comment type="similarity">
    <text evidence="3">In the N-terminal section; belongs to the MoaB/Mog family.</text>
</comment>
<dbReference type="InterPro" id="IPR051920">
    <property type="entry name" value="MPT_Adenylyltrnsfr/MoaC-Rel"/>
</dbReference>
<dbReference type="EC" id="2.10.1.1" evidence="4"/>
<dbReference type="Pfam" id="PF00994">
    <property type="entry name" value="MoCF_biosynth"/>
    <property type="match status" value="1"/>
</dbReference>
<keyword evidence="5" id="KW-0500">Molybdenum</keyword>
<dbReference type="Proteomes" id="UP000694388">
    <property type="component" value="Unplaced"/>
</dbReference>
<dbReference type="UniPathway" id="UPA00344"/>
<comment type="pathway">
    <text evidence="2">Cofactor biosynthesis; molybdopterin biosynthesis.</text>
</comment>
<keyword evidence="8" id="KW-0460">Magnesium</keyword>
<evidence type="ECO:0000256" key="8">
    <source>
        <dbReference type="ARBA" id="ARBA00022842"/>
    </source>
</evidence>
<keyword evidence="6" id="KW-0808">Transferase</keyword>
<organism evidence="11 12">
    <name type="scientific">Eptatretus burgeri</name>
    <name type="common">Inshore hagfish</name>
    <dbReference type="NCBI Taxonomy" id="7764"/>
    <lineage>
        <taxon>Eukaryota</taxon>
        <taxon>Metazoa</taxon>
        <taxon>Chordata</taxon>
        <taxon>Craniata</taxon>
        <taxon>Vertebrata</taxon>
        <taxon>Cyclostomata</taxon>
        <taxon>Myxini</taxon>
        <taxon>Myxiniformes</taxon>
        <taxon>Myxinidae</taxon>
        <taxon>Eptatretinae</taxon>
        <taxon>Eptatretus</taxon>
    </lineage>
</organism>
<keyword evidence="12" id="KW-1185">Reference proteome</keyword>